<feature type="domain" description="Glycosyltransferase 2-like" evidence="1">
    <location>
        <begin position="7"/>
        <end position="121"/>
    </location>
</feature>
<dbReference type="SUPFAM" id="SSF53448">
    <property type="entry name" value="Nucleotide-diphospho-sugar transferases"/>
    <property type="match status" value="1"/>
</dbReference>
<evidence type="ECO:0000313" key="2">
    <source>
        <dbReference type="EMBL" id="MBP2291443.1"/>
    </source>
</evidence>
<dbReference type="EMBL" id="JAGINP010000003">
    <property type="protein sequence ID" value="MBP2291443.1"/>
    <property type="molecule type" value="Genomic_DNA"/>
</dbReference>
<dbReference type="InterPro" id="IPR029044">
    <property type="entry name" value="Nucleotide-diphossugar_trans"/>
</dbReference>
<proteinExistence type="predicted"/>
<dbReference type="Proteomes" id="UP000781958">
    <property type="component" value="Unassembled WGS sequence"/>
</dbReference>
<keyword evidence="3" id="KW-1185">Reference proteome</keyword>
<dbReference type="PANTHER" id="PTHR22916:SF3">
    <property type="entry name" value="UDP-GLCNAC:BETAGAL BETA-1,3-N-ACETYLGLUCOSAMINYLTRANSFERASE-LIKE PROTEIN 1"/>
    <property type="match status" value="1"/>
</dbReference>
<gene>
    <name evidence="2" type="ORF">J2851_001192</name>
</gene>
<dbReference type="CDD" id="cd00761">
    <property type="entry name" value="Glyco_tranf_GTA_type"/>
    <property type="match status" value="1"/>
</dbReference>
<comment type="caution">
    <text evidence="2">The sequence shown here is derived from an EMBL/GenBank/DDBJ whole genome shotgun (WGS) entry which is preliminary data.</text>
</comment>
<accession>A0ABS4SHD2</accession>
<dbReference type="Gene3D" id="3.90.550.10">
    <property type="entry name" value="Spore Coat Polysaccharide Biosynthesis Protein SpsA, Chain A"/>
    <property type="match status" value="1"/>
</dbReference>
<evidence type="ECO:0000313" key="3">
    <source>
        <dbReference type="Proteomes" id="UP000781958"/>
    </source>
</evidence>
<dbReference type="InterPro" id="IPR001173">
    <property type="entry name" value="Glyco_trans_2-like"/>
</dbReference>
<sequence>MTNIDFSVIVPCYNAESFVEEALRSALGQSHVSVEVIVIDDASKDRTADIVSEWSSRDSRVKLIVNEKNVGPSASRNAGLRHARGDWVALLDADDVMAPSRLHTLKKIADASNADMIADNLTIVAFPHGTEKTSAFKFLDPHTEIDIGIDDLIRHSAIRGDGLSIGYAKPIIRRNFIASTAVRYKEDIRIAEDFVFYFECLLHGAKFRLISEEFGYIYRRRESSLTKSGGWTLQCLLDINEYLIRKHGDHLTGECKTLLRQRHKKIESDFCYYHFTAAAKIGDFTGAWRYFRKSPESAWSIGGRLYASLERALRIRAK</sequence>
<dbReference type="PANTHER" id="PTHR22916">
    <property type="entry name" value="GLYCOSYLTRANSFERASE"/>
    <property type="match status" value="1"/>
</dbReference>
<name>A0ABS4SHD2_9PROT</name>
<organism evidence="2 3">
    <name type="scientific">Azospirillum rugosum</name>
    <dbReference type="NCBI Taxonomy" id="416170"/>
    <lineage>
        <taxon>Bacteria</taxon>
        <taxon>Pseudomonadati</taxon>
        <taxon>Pseudomonadota</taxon>
        <taxon>Alphaproteobacteria</taxon>
        <taxon>Rhodospirillales</taxon>
        <taxon>Azospirillaceae</taxon>
        <taxon>Azospirillum</taxon>
    </lineage>
</organism>
<dbReference type="RefSeq" id="WP_209764910.1">
    <property type="nucleotide sequence ID" value="NZ_JAGINP010000003.1"/>
</dbReference>
<evidence type="ECO:0000259" key="1">
    <source>
        <dbReference type="Pfam" id="PF00535"/>
    </source>
</evidence>
<protein>
    <submittedName>
        <fullName evidence="2">Glycosyltransferase involved in cell wall biosynthesis</fullName>
    </submittedName>
</protein>
<dbReference type="Pfam" id="PF00535">
    <property type="entry name" value="Glycos_transf_2"/>
    <property type="match status" value="1"/>
</dbReference>
<reference evidence="2 3" key="1">
    <citation type="submission" date="2021-03" db="EMBL/GenBank/DDBJ databases">
        <title>Genomic Encyclopedia of Type Strains, Phase III (KMG-III): the genomes of soil and plant-associated and newly described type strains.</title>
        <authorList>
            <person name="Whitman W."/>
        </authorList>
    </citation>
    <scope>NUCLEOTIDE SEQUENCE [LARGE SCALE GENOMIC DNA]</scope>
    <source>
        <strain evidence="2 3">IMMIB AFH-6</strain>
    </source>
</reference>